<comment type="catalytic activity">
    <reaction evidence="10">
        <text>apo-[aryl-carrier protein] + CoA = holo-[aryl-carrier protein] + adenosine 3',5'-bisphosphate + H(+)</text>
        <dbReference type="Rhea" id="RHEA:48404"/>
        <dbReference type="Rhea" id="RHEA-COMP:15903"/>
        <dbReference type="Rhea" id="RHEA-COMP:17557"/>
        <dbReference type="ChEBI" id="CHEBI:15378"/>
        <dbReference type="ChEBI" id="CHEBI:29999"/>
        <dbReference type="ChEBI" id="CHEBI:57287"/>
        <dbReference type="ChEBI" id="CHEBI:58343"/>
        <dbReference type="ChEBI" id="CHEBI:64479"/>
    </reaction>
</comment>
<dbReference type="GO" id="GO:0009239">
    <property type="term" value="P:enterobactin biosynthetic process"/>
    <property type="evidence" value="ECO:0007669"/>
    <property type="project" value="UniProtKB-UniPathway"/>
</dbReference>
<evidence type="ECO:0000256" key="1">
    <source>
        <dbReference type="ARBA" id="ARBA00003937"/>
    </source>
</evidence>
<evidence type="ECO:0000313" key="16">
    <source>
        <dbReference type="EMBL" id="RWX81631.1"/>
    </source>
</evidence>
<evidence type="ECO:0000259" key="15">
    <source>
        <dbReference type="Pfam" id="PF17837"/>
    </source>
</evidence>
<dbReference type="Pfam" id="PF17837">
    <property type="entry name" value="4PPT_N"/>
    <property type="match status" value="1"/>
</dbReference>
<dbReference type="Pfam" id="PF01648">
    <property type="entry name" value="ACPS"/>
    <property type="match status" value="1"/>
</dbReference>
<evidence type="ECO:0000256" key="7">
    <source>
        <dbReference type="ARBA" id="ARBA00023191"/>
    </source>
</evidence>
<dbReference type="EMBL" id="SBIP01000001">
    <property type="protein sequence ID" value="RWX81631.1"/>
    <property type="molecule type" value="Genomic_DNA"/>
</dbReference>
<sequence length="171" mass="18807">MEILHHPSASIAIGEWGAPIWPSGVSGSISHSQGKCARLVVADDATLVGIDIEKVPAGASLQAILQEALNAEERDRIFRQTMFDAPILAALIFSAKETLYKALYPIVLEFLRFDAVVFNGIRGDETLSLSMVHALHDAIPRNQEILIQFEIGGEFVKTWAIIERGTLHSFR</sequence>
<dbReference type="InterPro" id="IPR037143">
    <property type="entry name" value="4-PPantetheinyl_Trfase_dom_sf"/>
</dbReference>
<comment type="similarity">
    <text evidence="3">Belongs to the P-Pant transferase superfamily. EntD family.</text>
</comment>
<protein>
    <recommendedName>
        <fullName evidence="5">Enterobactin synthase component D</fullName>
    </recommendedName>
    <alternativeName>
        <fullName evidence="8">4'-phosphopantetheinyl transferase EntD</fullName>
    </alternativeName>
    <alternativeName>
        <fullName evidence="9">Enterochelin synthase D</fullName>
    </alternativeName>
</protein>
<proteinExistence type="inferred from homology"/>
<dbReference type="Proteomes" id="UP000287687">
    <property type="component" value="Unassembled WGS sequence"/>
</dbReference>
<keyword evidence="7" id="KW-0259">Enterobactin biosynthesis</keyword>
<organism evidence="16 17">
    <name type="scientific">Neorhizobium lilium</name>
    <dbReference type="NCBI Taxonomy" id="2503024"/>
    <lineage>
        <taxon>Bacteria</taxon>
        <taxon>Pseudomonadati</taxon>
        <taxon>Pseudomonadota</taxon>
        <taxon>Alphaproteobacteria</taxon>
        <taxon>Hyphomicrobiales</taxon>
        <taxon>Rhizobiaceae</taxon>
        <taxon>Rhizobium/Agrobacterium group</taxon>
        <taxon>Neorhizobium</taxon>
    </lineage>
</organism>
<feature type="binding site" evidence="13">
    <location>
        <position position="52"/>
    </location>
    <ligand>
        <name>Mg(2+)</name>
        <dbReference type="ChEBI" id="CHEBI:18420"/>
    </ligand>
</feature>
<keyword evidence="13" id="KW-0479">Metal-binding</keyword>
<comment type="function">
    <text evidence="1">Involved in the biosynthesis of the siderophore enterobactin (enterochelin), which is a macrocyclic trimeric lactone of N-(2,3-dihydroxybenzoyl)-serine. The serine trilactone serves as a scaffolding for the three catechol functionalities that provide hexadentate coordination for the tightly ligated iron(2+) atoms. Plays an essential role in the assembly of the enterobactin by catalyzing the transfer of the 4'-phosphopantetheine (Ppant) moiety from coenzyme A to the apo-domains of both EntB (ArCP domain) and EntF (PCP domain) to yield their holo-forms which make them competent for the activation of 2,3-dihydroxybenzoate (DHB) and L-serine, respectively.</text>
</comment>
<evidence type="ECO:0000313" key="17">
    <source>
        <dbReference type="Proteomes" id="UP000287687"/>
    </source>
</evidence>
<keyword evidence="13" id="KW-0460">Magnesium</keyword>
<feature type="binding site" evidence="12">
    <location>
        <position position="97"/>
    </location>
    <ligand>
        <name>CoA</name>
        <dbReference type="ChEBI" id="CHEBI:57287"/>
    </ligand>
</feature>
<gene>
    <name evidence="16" type="ORF">EPK99_05020</name>
</gene>
<evidence type="ECO:0000256" key="11">
    <source>
        <dbReference type="ARBA" id="ARBA00049191"/>
    </source>
</evidence>
<dbReference type="GO" id="GO:0005886">
    <property type="term" value="C:plasma membrane"/>
    <property type="evidence" value="ECO:0007669"/>
    <property type="project" value="TreeGrafter"/>
</dbReference>
<evidence type="ECO:0000256" key="4">
    <source>
        <dbReference type="ARBA" id="ARBA00011503"/>
    </source>
</evidence>
<dbReference type="GO" id="GO:0008897">
    <property type="term" value="F:holo-[acyl-carrier-protein] synthase activity"/>
    <property type="evidence" value="ECO:0007669"/>
    <property type="project" value="InterPro"/>
</dbReference>
<name>A0A3S3SBB0_9HYPH</name>
<evidence type="ECO:0000256" key="3">
    <source>
        <dbReference type="ARBA" id="ARBA00008342"/>
    </source>
</evidence>
<accession>A0A3S3SBB0</accession>
<feature type="binding site" evidence="12">
    <location>
        <position position="111"/>
    </location>
    <ligand>
        <name>CoA</name>
        <dbReference type="ChEBI" id="CHEBI:57287"/>
    </ligand>
</feature>
<feature type="domain" description="4'-phosphopantetheinyl transferase" evidence="14">
    <location>
        <begin position="48"/>
        <end position="118"/>
    </location>
</feature>
<feature type="binding site" evidence="12">
    <location>
        <position position="51"/>
    </location>
    <ligand>
        <name>CoA</name>
        <dbReference type="ChEBI" id="CHEBI:57287"/>
    </ligand>
</feature>
<evidence type="ECO:0000256" key="10">
    <source>
        <dbReference type="ARBA" id="ARBA00049176"/>
    </source>
</evidence>
<evidence type="ECO:0000256" key="6">
    <source>
        <dbReference type="ARBA" id="ARBA00022679"/>
    </source>
</evidence>
<evidence type="ECO:0000256" key="2">
    <source>
        <dbReference type="ARBA" id="ARBA00004993"/>
    </source>
</evidence>
<dbReference type="PRINTS" id="PR01399">
    <property type="entry name" value="ENTSNTHTASED"/>
</dbReference>
<reference evidence="16 17" key="1">
    <citation type="submission" date="2019-01" db="EMBL/GenBank/DDBJ databases">
        <title>The draft genome of Rhizobium sp. 24NR.</title>
        <authorList>
            <person name="Liu L."/>
            <person name="Liang L."/>
            <person name="Shi S."/>
            <person name="Xu L."/>
            <person name="Wang X."/>
            <person name="Li L."/>
            <person name="Zhang X."/>
        </authorList>
    </citation>
    <scope>NUCLEOTIDE SEQUENCE [LARGE SCALE GENOMIC DNA]</scope>
    <source>
        <strain evidence="16 17">24NR</strain>
    </source>
</reference>
<comment type="pathway">
    <text evidence="2">Siderophore biosynthesis; enterobactin biosynthesis.</text>
</comment>
<dbReference type="UniPathway" id="UPA00017"/>
<feature type="binding site" evidence="12">
    <location>
        <begin position="30"/>
        <end position="31"/>
    </location>
    <ligand>
        <name>CoA</name>
        <dbReference type="ChEBI" id="CHEBI:57287"/>
    </ligand>
</feature>
<dbReference type="PANTHER" id="PTHR38096:SF1">
    <property type="entry name" value="ENTEROBACTIN SYNTHASE COMPONENT D"/>
    <property type="match status" value="1"/>
</dbReference>
<comment type="subunit">
    <text evidence="4">EntB, EntD, EntE, and EntF form a multienzyme complex called enterobactin synthase.</text>
</comment>
<comment type="cofactor">
    <cofactor evidence="13">
        <name>Mg(2+)</name>
        <dbReference type="ChEBI" id="CHEBI:18420"/>
    </cofactor>
</comment>
<evidence type="ECO:0000256" key="5">
    <source>
        <dbReference type="ARBA" id="ARBA00019087"/>
    </source>
</evidence>
<dbReference type="GO" id="GO:0009366">
    <property type="term" value="C:enterobactin synthetase complex"/>
    <property type="evidence" value="ECO:0007669"/>
    <property type="project" value="InterPro"/>
</dbReference>
<evidence type="ECO:0000256" key="9">
    <source>
        <dbReference type="ARBA" id="ARBA00031996"/>
    </source>
</evidence>
<dbReference type="InterPro" id="IPR008278">
    <property type="entry name" value="4-PPantetheinyl_Trfase_dom"/>
</dbReference>
<dbReference type="AlphaFoldDB" id="A0A3S3SBB0"/>
<keyword evidence="17" id="KW-1185">Reference proteome</keyword>
<dbReference type="OrthoDB" id="8210607at2"/>
<evidence type="ECO:0000256" key="13">
    <source>
        <dbReference type="PIRSR" id="PIRSR603542-2"/>
    </source>
</evidence>
<feature type="domain" description="4'-phosphopantetheinyl transferase N-terminal" evidence="15">
    <location>
        <begin position="4"/>
        <end position="40"/>
    </location>
</feature>
<dbReference type="InterPro" id="IPR041354">
    <property type="entry name" value="4PPT_N"/>
</dbReference>
<dbReference type="GO" id="GO:0000287">
    <property type="term" value="F:magnesium ion binding"/>
    <property type="evidence" value="ECO:0007669"/>
    <property type="project" value="InterPro"/>
</dbReference>
<comment type="caution">
    <text evidence="16">The sequence shown here is derived from an EMBL/GenBank/DDBJ whole genome shotgun (WGS) entry which is preliminary data.</text>
</comment>
<dbReference type="PANTHER" id="PTHR38096">
    <property type="entry name" value="ENTEROBACTIN SYNTHASE COMPONENT D"/>
    <property type="match status" value="1"/>
</dbReference>
<evidence type="ECO:0000259" key="14">
    <source>
        <dbReference type="Pfam" id="PF01648"/>
    </source>
</evidence>
<feature type="binding site" evidence="13">
    <location>
        <position position="51"/>
    </location>
    <ligand>
        <name>Mg(2+)</name>
        <dbReference type="ChEBI" id="CHEBI:18420"/>
    </ligand>
</feature>
<evidence type="ECO:0000256" key="12">
    <source>
        <dbReference type="PIRSR" id="PIRSR603542-1"/>
    </source>
</evidence>
<evidence type="ECO:0000256" key="8">
    <source>
        <dbReference type="ARBA" id="ARBA00029894"/>
    </source>
</evidence>
<comment type="catalytic activity">
    <reaction evidence="11">
        <text>apo-[peptidyl-carrier protein] + CoA = holo-[peptidyl-carrier protein] + adenosine 3',5'-bisphosphate + H(+)</text>
        <dbReference type="Rhea" id="RHEA:46228"/>
        <dbReference type="Rhea" id="RHEA-COMP:11479"/>
        <dbReference type="Rhea" id="RHEA-COMP:11480"/>
        <dbReference type="ChEBI" id="CHEBI:15378"/>
        <dbReference type="ChEBI" id="CHEBI:29999"/>
        <dbReference type="ChEBI" id="CHEBI:57287"/>
        <dbReference type="ChEBI" id="CHEBI:58343"/>
        <dbReference type="ChEBI" id="CHEBI:64479"/>
    </reaction>
</comment>
<feature type="binding site" evidence="12">
    <location>
        <position position="101"/>
    </location>
    <ligand>
        <name>CoA</name>
        <dbReference type="ChEBI" id="CHEBI:57287"/>
    </ligand>
</feature>
<keyword evidence="6 16" id="KW-0808">Transferase</keyword>
<dbReference type="InterPro" id="IPR003542">
    <property type="entry name" value="Enbac_synth_compD-like"/>
</dbReference>
<dbReference type="SUPFAM" id="SSF56214">
    <property type="entry name" value="4'-phosphopantetheinyl transferase"/>
    <property type="match status" value="1"/>
</dbReference>
<feature type="binding site" evidence="13">
    <location>
        <position position="53"/>
    </location>
    <ligand>
        <name>Mg(2+)</name>
        <dbReference type="ChEBI" id="CHEBI:18420"/>
    </ligand>
</feature>